<keyword evidence="6" id="KW-1185">Reference proteome</keyword>
<gene>
    <name evidence="5" type="ORF">LG45_07490</name>
</gene>
<sequence length="243" mass="28247">MNFFKKAKPILKELIPSNYIDIHSHLLPGIDDGAKNIDDTKMLYGKMKQMGFSKCITTPHIMSGIWENTYESITNTLNTTVPELPEENRHFKAAAEYMMDSEFSKLFQSEKLLTLKENYVLVEMSYINPPIQLYEILFDLRIAGYQPVLAHPERYLFYHKSFNEYQKLIHSGCLFQLNLLSTVGYYGKEVAKIADTLLQKKMYSFSGSDIHHSKHIESFSSRLIISESKELEALLEKNQFFDF</sequence>
<keyword evidence="3" id="KW-0378">Hydrolase</keyword>
<dbReference type="Pfam" id="PF19567">
    <property type="entry name" value="CpsB_CapC"/>
    <property type="match status" value="1"/>
</dbReference>
<dbReference type="PANTHER" id="PTHR39181:SF1">
    <property type="entry name" value="TYROSINE-PROTEIN PHOSPHATASE YWQE"/>
    <property type="match status" value="1"/>
</dbReference>
<dbReference type="STRING" id="1453498.LG45_07490"/>
<dbReference type="eggNOG" id="COG4464">
    <property type="taxonomic scope" value="Bacteria"/>
</dbReference>
<dbReference type="Proteomes" id="UP000029554">
    <property type="component" value="Unassembled WGS sequence"/>
</dbReference>
<reference evidence="5 6" key="1">
    <citation type="submission" date="2014-09" db="EMBL/GenBank/DDBJ databases">
        <title>Whole Genome Shotgun of Flavobacterium aquatile LMG 4008.</title>
        <authorList>
            <person name="Gale A.N."/>
            <person name="Pipes S.E."/>
            <person name="Newman J.D."/>
        </authorList>
    </citation>
    <scope>NUCLEOTIDE SEQUENCE [LARGE SCALE GENOMIC DNA]</scope>
    <source>
        <strain evidence="5 6">LMG 4008</strain>
    </source>
</reference>
<dbReference type="InterPro" id="IPR016195">
    <property type="entry name" value="Pol/histidinol_Pase-like"/>
</dbReference>
<dbReference type="GO" id="GO:0004725">
    <property type="term" value="F:protein tyrosine phosphatase activity"/>
    <property type="evidence" value="ECO:0007669"/>
    <property type="project" value="UniProtKB-EC"/>
</dbReference>
<dbReference type="Gene3D" id="3.20.20.140">
    <property type="entry name" value="Metal-dependent hydrolases"/>
    <property type="match status" value="1"/>
</dbReference>
<evidence type="ECO:0000256" key="2">
    <source>
        <dbReference type="ARBA" id="ARBA00013064"/>
    </source>
</evidence>
<dbReference type="SUPFAM" id="SSF89550">
    <property type="entry name" value="PHP domain-like"/>
    <property type="match status" value="1"/>
</dbReference>
<dbReference type="EC" id="3.1.3.48" evidence="2"/>
<proteinExistence type="inferred from homology"/>
<dbReference type="AlphaFoldDB" id="A0A095SU90"/>
<accession>A0A095SU90</accession>
<dbReference type="PANTHER" id="PTHR39181">
    <property type="entry name" value="TYROSINE-PROTEIN PHOSPHATASE YWQE"/>
    <property type="match status" value="1"/>
</dbReference>
<evidence type="ECO:0000256" key="3">
    <source>
        <dbReference type="ARBA" id="ARBA00022801"/>
    </source>
</evidence>
<dbReference type="InterPro" id="IPR016667">
    <property type="entry name" value="Caps_polysacc_synth_CpsB/CapC"/>
</dbReference>
<evidence type="ECO:0000313" key="5">
    <source>
        <dbReference type="EMBL" id="KGD68132.1"/>
    </source>
</evidence>
<protein>
    <recommendedName>
        <fullName evidence="2">protein-tyrosine-phosphatase</fullName>
        <ecNumber evidence="2">3.1.3.48</ecNumber>
    </recommendedName>
</protein>
<evidence type="ECO:0000313" key="6">
    <source>
        <dbReference type="Proteomes" id="UP000029554"/>
    </source>
</evidence>
<evidence type="ECO:0000256" key="1">
    <source>
        <dbReference type="ARBA" id="ARBA00005750"/>
    </source>
</evidence>
<organism evidence="5 6">
    <name type="scientific">Flavobacterium aquatile LMG 4008 = ATCC 11947</name>
    <dbReference type="NCBI Taxonomy" id="1453498"/>
    <lineage>
        <taxon>Bacteria</taxon>
        <taxon>Pseudomonadati</taxon>
        <taxon>Bacteroidota</taxon>
        <taxon>Flavobacteriia</taxon>
        <taxon>Flavobacteriales</taxon>
        <taxon>Flavobacteriaceae</taxon>
        <taxon>Flavobacterium</taxon>
    </lineage>
</organism>
<name>A0A095SU90_9FLAO</name>
<comment type="catalytic activity">
    <reaction evidence="4">
        <text>O-phospho-L-tyrosyl-[protein] + H2O = L-tyrosyl-[protein] + phosphate</text>
        <dbReference type="Rhea" id="RHEA:10684"/>
        <dbReference type="Rhea" id="RHEA-COMP:10136"/>
        <dbReference type="Rhea" id="RHEA-COMP:20101"/>
        <dbReference type="ChEBI" id="CHEBI:15377"/>
        <dbReference type="ChEBI" id="CHEBI:43474"/>
        <dbReference type="ChEBI" id="CHEBI:46858"/>
        <dbReference type="ChEBI" id="CHEBI:61978"/>
        <dbReference type="EC" id="3.1.3.48"/>
    </reaction>
</comment>
<comment type="similarity">
    <text evidence="1">Belongs to the metallo-dependent hydrolases superfamily. CpsB/CapC family.</text>
</comment>
<dbReference type="RefSeq" id="WP_035125751.1">
    <property type="nucleotide sequence ID" value="NZ_JRHH01000003.1"/>
</dbReference>
<dbReference type="OrthoDB" id="9788539at2"/>
<dbReference type="GO" id="GO:0030145">
    <property type="term" value="F:manganese ion binding"/>
    <property type="evidence" value="ECO:0007669"/>
    <property type="project" value="InterPro"/>
</dbReference>
<evidence type="ECO:0000256" key="4">
    <source>
        <dbReference type="ARBA" id="ARBA00051722"/>
    </source>
</evidence>
<dbReference type="EMBL" id="JRHH01000003">
    <property type="protein sequence ID" value="KGD68132.1"/>
    <property type="molecule type" value="Genomic_DNA"/>
</dbReference>
<comment type="caution">
    <text evidence="5">The sequence shown here is derived from an EMBL/GenBank/DDBJ whole genome shotgun (WGS) entry which is preliminary data.</text>
</comment>
<dbReference type="PIRSF" id="PIRSF016557">
    <property type="entry name" value="Caps_synth_CpsB"/>
    <property type="match status" value="1"/>
</dbReference>